<reference evidence="3" key="1">
    <citation type="journal article" date="2019" name="Int. J. Syst. Evol. Microbiol.">
        <title>The Global Catalogue of Microorganisms (GCM) 10K type strain sequencing project: providing services to taxonomists for standard genome sequencing and annotation.</title>
        <authorList>
            <consortium name="The Broad Institute Genomics Platform"/>
            <consortium name="The Broad Institute Genome Sequencing Center for Infectious Disease"/>
            <person name="Wu L."/>
            <person name="Ma J."/>
        </authorList>
    </citation>
    <scope>NUCLEOTIDE SEQUENCE [LARGE SCALE GENOMIC DNA]</scope>
    <source>
        <strain evidence="3">JCM 16929</strain>
    </source>
</reference>
<feature type="region of interest" description="Disordered" evidence="1">
    <location>
        <begin position="1"/>
        <end position="44"/>
    </location>
</feature>
<dbReference type="Pfam" id="PF11238">
    <property type="entry name" value="DUF3039"/>
    <property type="match status" value="1"/>
</dbReference>
<proteinExistence type="predicted"/>
<protein>
    <recommendedName>
        <fullName evidence="4">DUF3039 domain-containing protein</fullName>
    </recommendedName>
</protein>
<dbReference type="Proteomes" id="UP001501490">
    <property type="component" value="Unassembled WGS sequence"/>
</dbReference>
<comment type="caution">
    <text evidence="2">The sequence shown here is derived from an EMBL/GenBank/DDBJ whole genome shotgun (WGS) entry which is preliminary data.</text>
</comment>
<evidence type="ECO:0000313" key="3">
    <source>
        <dbReference type="Proteomes" id="UP001501490"/>
    </source>
</evidence>
<dbReference type="EMBL" id="BAABAB010000005">
    <property type="protein sequence ID" value="GAA3607585.1"/>
    <property type="molecule type" value="Genomic_DNA"/>
</dbReference>
<evidence type="ECO:0008006" key="4">
    <source>
        <dbReference type="Google" id="ProtNLM"/>
    </source>
</evidence>
<evidence type="ECO:0000313" key="2">
    <source>
        <dbReference type="EMBL" id="GAA3607585.1"/>
    </source>
</evidence>
<keyword evidence="3" id="KW-1185">Reference proteome</keyword>
<dbReference type="InterPro" id="IPR021400">
    <property type="entry name" value="DUF3039"/>
</dbReference>
<organism evidence="2 3">
    <name type="scientific">Microlunatus ginsengisoli</name>
    <dbReference type="NCBI Taxonomy" id="363863"/>
    <lineage>
        <taxon>Bacteria</taxon>
        <taxon>Bacillati</taxon>
        <taxon>Actinomycetota</taxon>
        <taxon>Actinomycetes</taxon>
        <taxon>Propionibacteriales</taxon>
        <taxon>Propionibacteriaceae</taxon>
        <taxon>Microlunatus</taxon>
    </lineage>
</organism>
<feature type="compositionally biased region" description="Low complexity" evidence="1">
    <location>
        <begin position="15"/>
        <end position="28"/>
    </location>
</feature>
<sequence>MTQMPTISRRWETPVAGAAGRSVAAGEVIGDQSTTSSPVEVNRETVRVPAATGVRERIAGAAGVSRLSLVSQQTAPGAKTIVDERTETRPDYRVEEGDHERFSHYVPRDKLTEAMVMGTPVVALCGKVWVPSRDPERFPVCPECKEIWESLPQGGDD</sequence>
<accession>A0ABP6ZF55</accession>
<evidence type="ECO:0000256" key="1">
    <source>
        <dbReference type="SAM" id="MobiDB-lite"/>
    </source>
</evidence>
<name>A0ABP6ZF55_9ACTN</name>
<gene>
    <name evidence="2" type="ORF">GCM10022236_06740</name>
</gene>